<dbReference type="Gene3D" id="3.20.20.80">
    <property type="entry name" value="Glycosidases"/>
    <property type="match status" value="1"/>
</dbReference>
<keyword evidence="4" id="KW-1185">Reference proteome</keyword>
<keyword evidence="1" id="KW-0378">Hydrolase</keyword>
<dbReference type="EMBL" id="WBOF01000001">
    <property type="protein sequence ID" value="MQS15036.1"/>
    <property type="molecule type" value="Genomic_DNA"/>
</dbReference>
<organism evidence="3 4">
    <name type="scientific">Streptomyces kaniharaensis</name>
    <dbReference type="NCBI Taxonomy" id="212423"/>
    <lineage>
        <taxon>Bacteria</taxon>
        <taxon>Bacillati</taxon>
        <taxon>Actinomycetota</taxon>
        <taxon>Actinomycetes</taxon>
        <taxon>Kitasatosporales</taxon>
        <taxon>Streptomycetaceae</taxon>
        <taxon>Streptomyces</taxon>
    </lineage>
</organism>
<sequence length="277" mass="27356">MADSCTDVNQIAAAFENVITTYDVSRIDLDVEDNSLTNTAGIDRRNKAIAVAVNPNSATMAAGSPASARITTAVTAGSAQSVNLSVRGAPAGATATVTPGSVTAGASATLDISTTAAVAPGSYPLTVTGSAASGTHAATFTLTVTGATPPPGGLVNGGLESGSLAPWTCQSGGAAATTPVHSGSYALRATPTGSRTGECSQTVTLKPNTSYALTGWVQGNYAYLGVSGGANASTWASSTGWTKLTAPFSTGASGTVTVYLHGWYGQGSVYGDDFAIT</sequence>
<accession>A0A6N7KTX2</accession>
<dbReference type="Gene3D" id="2.60.120.260">
    <property type="entry name" value="Galactose-binding domain-like"/>
    <property type="match status" value="1"/>
</dbReference>
<dbReference type="GO" id="GO:0016798">
    <property type="term" value="F:hydrolase activity, acting on glycosyl bonds"/>
    <property type="evidence" value="ECO:0007669"/>
    <property type="project" value="InterPro"/>
</dbReference>
<feature type="domain" description="CBM-cenC" evidence="2">
    <location>
        <begin position="154"/>
        <end position="262"/>
    </location>
</feature>
<gene>
    <name evidence="3" type="ORF">F7Q99_22915</name>
</gene>
<evidence type="ECO:0000256" key="1">
    <source>
        <dbReference type="ARBA" id="ARBA00022801"/>
    </source>
</evidence>
<protein>
    <recommendedName>
        <fullName evidence="2">CBM-cenC domain-containing protein</fullName>
    </recommendedName>
</protein>
<name>A0A6N7KTX2_9ACTN</name>
<evidence type="ECO:0000313" key="3">
    <source>
        <dbReference type="EMBL" id="MQS15036.1"/>
    </source>
</evidence>
<evidence type="ECO:0000259" key="2">
    <source>
        <dbReference type="Pfam" id="PF02018"/>
    </source>
</evidence>
<dbReference type="AlphaFoldDB" id="A0A6N7KTX2"/>
<dbReference type="InterPro" id="IPR008979">
    <property type="entry name" value="Galactose-bd-like_sf"/>
</dbReference>
<dbReference type="SUPFAM" id="SSF49785">
    <property type="entry name" value="Galactose-binding domain-like"/>
    <property type="match status" value="1"/>
</dbReference>
<comment type="caution">
    <text evidence="3">The sequence shown here is derived from an EMBL/GenBank/DDBJ whole genome shotgun (WGS) entry which is preliminary data.</text>
</comment>
<dbReference type="Proteomes" id="UP000450000">
    <property type="component" value="Unassembled WGS sequence"/>
</dbReference>
<dbReference type="InterPro" id="IPR003305">
    <property type="entry name" value="CenC_carb-bd"/>
</dbReference>
<reference evidence="3 4" key="1">
    <citation type="submission" date="2019-09" db="EMBL/GenBank/DDBJ databases">
        <title>Genome Sequences of Streptomyces kaniharaensis ATCC 21070.</title>
        <authorList>
            <person name="Zhu W."/>
            <person name="De Crecy-Lagard V."/>
            <person name="Richards N.G."/>
        </authorList>
    </citation>
    <scope>NUCLEOTIDE SEQUENCE [LARGE SCALE GENOMIC DNA]</scope>
    <source>
        <strain evidence="3 4">SF-557</strain>
    </source>
</reference>
<dbReference type="Pfam" id="PF02018">
    <property type="entry name" value="CBM_4_9"/>
    <property type="match status" value="1"/>
</dbReference>
<proteinExistence type="predicted"/>
<evidence type="ECO:0000313" key="4">
    <source>
        <dbReference type="Proteomes" id="UP000450000"/>
    </source>
</evidence>